<sequence length="353" mass="34326">MSDSLRRAGGGRGWRLLARTLVVAGAAAAGTSAGWFAGHAGADPAVLDLPGPVLAAADDSAGERAAEDRPEPSGSSPLQRPVGTVVHHITEPLTRAAAPEPAEDEEVPDGTGSAGDGGAAGSAPGQSEVDTGSPESADPGRFSLDSLAPQRLVGRVAEAEPVTTVVHGAGSLLEPVRGALVAEPGGERPGPPLGGLTRPVAHGLHQLTSPLWNRPAPEPPATAPQVPVDAAPAAELPPAPQEAPAARAIAHPAAPAAATTAAFTADDTGGSAAAPAAPRQDRPWTPGKAATPPLPPGGSTGHAGDGSGGPGGVGLTWPMADAAAHLAALRSLDRTAIAAPGSAFAASPGATPD</sequence>
<feature type="compositionally biased region" description="Basic and acidic residues" evidence="1">
    <location>
        <begin position="61"/>
        <end position="71"/>
    </location>
</feature>
<feature type="compositionally biased region" description="Gly residues" evidence="1">
    <location>
        <begin position="298"/>
        <end position="314"/>
    </location>
</feature>
<evidence type="ECO:0000313" key="2">
    <source>
        <dbReference type="EMBL" id="MBB5072611.1"/>
    </source>
</evidence>
<feature type="compositionally biased region" description="Low complexity" evidence="1">
    <location>
        <begin position="242"/>
        <end position="278"/>
    </location>
</feature>
<dbReference type="EMBL" id="JACHIV010000001">
    <property type="protein sequence ID" value="MBB5072611.1"/>
    <property type="molecule type" value="Genomic_DNA"/>
</dbReference>
<dbReference type="RefSeq" id="WP_184484080.1">
    <property type="nucleotide sequence ID" value="NZ_JACHIV010000001.1"/>
</dbReference>
<dbReference type="AlphaFoldDB" id="A0A840NND6"/>
<comment type="caution">
    <text evidence="2">The sequence shown here is derived from an EMBL/GenBank/DDBJ whole genome shotgun (WGS) entry which is preliminary data.</text>
</comment>
<evidence type="ECO:0000313" key="3">
    <source>
        <dbReference type="Proteomes" id="UP000580474"/>
    </source>
</evidence>
<accession>A0A840NND6</accession>
<gene>
    <name evidence="2" type="ORF">BJ969_005699</name>
</gene>
<name>A0A840NND6_9PSEU</name>
<feature type="compositionally biased region" description="Low complexity" evidence="1">
    <location>
        <begin position="223"/>
        <end position="234"/>
    </location>
</feature>
<dbReference type="Proteomes" id="UP000580474">
    <property type="component" value="Unassembled WGS sequence"/>
</dbReference>
<feature type="region of interest" description="Disordered" evidence="1">
    <location>
        <begin position="58"/>
        <end position="144"/>
    </location>
</feature>
<keyword evidence="3" id="KW-1185">Reference proteome</keyword>
<organism evidence="2 3">
    <name type="scientific">Saccharopolyspora gloriosae</name>
    <dbReference type="NCBI Taxonomy" id="455344"/>
    <lineage>
        <taxon>Bacteria</taxon>
        <taxon>Bacillati</taxon>
        <taxon>Actinomycetota</taxon>
        <taxon>Actinomycetes</taxon>
        <taxon>Pseudonocardiales</taxon>
        <taxon>Pseudonocardiaceae</taxon>
        <taxon>Saccharopolyspora</taxon>
    </lineage>
</organism>
<evidence type="ECO:0000256" key="1">
    <source>
        <dbReference type="SAM" id="MobiDB-lite"/>
    </source>
</evidence>
<proteinExistence type="predicted"/>
<feature type="region of interest" description="Disordered" evidence="1">
    <location>
        <begin position="181"/>
        <end position="317"/>
    </location>
</feature>
<protein>
    <submittedName>
        <fullName evidence="2">Uncharacterized protein</fullName>
    </submittedName>
</protein>
<reference evidence="2 3" key="1">
    <citation type="submission" date="2020-08" db="EMBL/GenBank/DDBJ databases">
        <title>Sequencing the genomes of 1000 actinobacteria strains.</title>
        <authorList>
            <person name="Klenk H.-P."/>
        </authorList>
    </citation>
    <scope>NUCLEOTIDE SEQUENCE [LARGE SCALE GENOMIC DNA]</scope>
    <source>
        <strain evidence="2 3">DSM 45582</strain>
    </source>
</reference>